<evidence type="ECO:0008006" key="5">
    <source>
        <dbReference type="Google" id="ProtNLM"/>
    </source>
</evidence>
<feature type="transmembrane region" description="Helical" evidence="2">
    <location>
        <begin position="12"/>
        <end position="33"/>
    </location>
</feature>
<evidence type="ECO:0000256" key="1">
    <source>
        <dbReference type="SAM" id="MobiDB-lite"/>
    </source>
</evidence>
<organism evidence="3 4">
    <name type="scientific">Streptomonospora halophila</name>
    <dbReference type="NCBI Taxonomy" id="427369"/>
    <lineage>
        <taxon>Bacteria</taxon>
        <taxon>Bacillati</taxon>
        <taxon>Actinomycetota</taxon>
        <taxon>Actinomycetes</taxon>
        <taxon>Streptosporangiales</taxon>
        <taxon>Nocardiopsidaceae</taxon>
        <taxon>Streptomonospora</taxon>
    </lineage>
</organism>
<feature type="region of interest" description="Disordered" evidence="1">
    <location>
        <begin position="209"/>
        <end position="230"/>
    </location>
</feature>
<gene>
    <name evidence="3" type="ORF">GCM10023224_29510</name>
</gene>
<keyword evidence="2" id="KW-0812">Transmembrane</keyword>
<evidence type="ECO:0000313" key="4">
    <source>
        <dbReference type="Proteomes" id="UP001499993"/>
    </source>
</evidence>
<reference evidence="4" key="1">
    <citation type="journal article" date="2019" name="Int. J. Syst. Evol. Microbiol.">
        <title>The Global Catalogue of Microorganisms (GCM) 10K type strain sequencing project: providing services to taxonomists for standard genome sequencing and annotation.</title>
        <authorList>
            <consortium name="The Broad Institute Genomics Platform"/>
            <consortium name="The Broad Institute Genome Sequencing Center for Infectious Disease"/>
            <person name="Wu L."/>
            <person name="Ma J."/>
        </authorList>
    </citation>
    <scope>NUCLEOTIDE SEQUENCE [LARGE SCALE GENOMIC DNA]</scope>
    <source>
        <strain evidence="4">JCM 18123</strain>
    </source>
</reference>
<name>A0ABP9GIF7_9ACTN</name>
<protein>
    <recommendedName>
        <fullName evidence="5">Mce-associated membrane protein</fullName>
    </recommendedName>
</protein>
<evidence type="ECO:0000313" key="3">
    <source>
        <dbReference type="EMBL" id="GAA4944530.1"/>
    </source>
</evidence>
<keyword evidence="2" id="KW-0472">Membrane</keyword>
<keyword evidence="2" id="KW-1133">Transmembrane helix</keyword>
<dbReference type="Proteomes" id="UP001499993">
    <property type="component" value="Unassembled WGS sequence"/>
</dbReference>
<dbReference type="EMBL" id="BAABIK010000015">
    <property type="protein sequence ID" value="GAA4944530.1"/>
    <property type="molecule type" value="Genomic_DNA"/>
</dbReference>
<comment type="caution">
    <text evidence="3">The sequence shown here is derived from an EMBL/GenBank/DDBJ whole genome shotgun (WGS) entry which is preliminary data.</text>
</comment>
<proteinExistence type="predicted"/>
<keyword evidence="4" id="KW-1185">Reference proteome</keyword>
<accession>A0ABP9GIF7</accession>
<dbReference type="RefSeq" id="WP_345557025.1">
    <property type="nucleotide sequence ID" value="NZ_BAABIK010000015.1"/>
</dbReference>
<feature type="region of interest" description="Disordered" evidence="1">
    <location>
        <begin position="35"/>
        <end position="71"/>
    </location>
</feature>
<evidence type="ECO:0000256" key="2">
    <source>
        <dbReference type="SAM" id="Phobius"/>
    </source>
</evidence>
<sequence>MPKPLSEGQQRFVFGALVVVLVVFGVYLTLGGWGDGADEGGSNEESSAAGDRNGGQDAAGDVAPPSPIPTTAAQDMQVMDWFPFSEAEFKSAAATAQEFARVYGTIDYSQSPEDYYASMQELATDDYAETLAQSSGAGAMWQEMSSKEAVSEGRANVESIRTFGDESVTFVVTAQSITEGGGGASEDLGEFAVTVVEEGGEWRVYDFQPADAGNLGDVPGTPGPGDAAGE</sequence>